<accession>E3BKP5</accession>
<keyword evidence="2" id="KW-1185">Reference proteome</keyword>
<evidence type="ECO:0000313" key="1">
    <source>
        <dbReference type="EMBL" id="EFP96239.1"/>
    </source>
</evidence>
<dbReference type="OrthoDB" id="5832792at2"/>
<name>E3BKP5_9VIBR</name>
<dbReference type="EMBL" id="AEIU01000075">
    <property type="protein sequence ID" value="EFP96239.1"/>
    <property type="molecule type" value="Genomic_DNA"/>
</dbReference>
<protein>
    <recommendedName>
        <fullName evidence="3">Peptidase C58 YopT-type domain-containing protein</fullName>
    </recommendedName>
</protein>
<sequence>MSNNYYYKSLHQYAEKLSKSQQRNTIPLFGEGHPLAPSMAGGVCAEMAVIWLKEQLNPPLWGTQFPRLAHKAVANSKRAKALTANAAILRQAAKSDDHYSYKTQLSILLRETNIQTKNIFLPSGSATFDNLHKVISQFPELGNRRCGALIGFGVGSSFHCISVFVDTSKKISFYDGNAGSYLLKGEVGSNDVIRFFKDYTNICLAKKWPSMSIGNRLNLAYVYS</sequence>
<reference evidence="1 2" key="1">
    <citation type="journal article" date="2012" name="Int. J. Syst. Evol. Microbiol.">
        <title>Vibrio caribbeanicus sp. nov., isolated from the marine sponge Scleritoderma cyanea.</title>
        <authorList>
            <person name="Hoffmann M."/>
            <person name="Monday S.R."/>
            <person name="Allard M.W."/>
            <person name="Strain E.A."/>
            <person name="Whittaker P."/>
            <person name="Naum M."/>
            <person name="McCarthy P.J."/>
            <person name="Lopez J.V."/>
            <person name="Fischer M."/>
            <person name="Brown E.W."/>
        </authorList>
    </citation>
    <scope>NUCLEOTIDE SEQUENCE [LARGE SCALE GENOMIC DNA]</scope>
    <source>
        <strain evidence="1 2">ATCC BAA-2122</strain>
    </source>
</reference>
<evidence type="ECO:0000313" key="2">
    <source>
        <dbReference type="Proteomes" id="UP000002943"/>
    </source>
</evidence>
<evidence type="ECO:0008006" key="3">
    <source>
        <dbReference type="Google" id="ProtNLM"/>
    </source>
</evidence>
<gene>
    <name evidence="1" type="ORF">VIBC2010_11759</name>
</gene>
<dbReference type="STRING" id="796620.VIBC2010_11759"/>
<dbReference type="AlphaFoldDB" id="E3BKP5"/>
<dbReference type="RefSeq" id="WP_009601614.1">
    <property type="nucleotide sequence ID" value="NZ_AEIU01000075.1"/>
</dbReference>
<dbReference type="Gene3D" id="3.90.70.20">
    <property type="match status" value="1"/>
</dbReference>
<proteinExistence type="predicted"/>
<organism evidence="1 2">
    <name type="scientific">Vibrio caribbeanicus ATCC BAA-2122</name>
    <dbReference type="NCBI Taxonomy" id="796620"/>
    <lineage>
        <taxon>Bacteria</taxon>
        <taxon>Pseudomonadati</taxon>
        <taxon>Pseudomonadota</taxon>
        <taxon>Gammaproteobacteria</taxon>
        <taxon>Vibrionales</taxon>
        <taxon>Vibrionaceae</taxon>
        <taxon>Vibrio</taxon>
    </lineage>
</organism>
<dbReference type="Proteomes" id="UP000002943">
    <property type="component" value="Unassembled WGS sequence"/>
</dbReference>
<comment type="caution">
    <text evidence="1">The sequence shown here is derived from an EMBL/GenBank/DDBJ whole genome shotgun (WGS) entry which is preliminary data.</text>
</comment>